<gene>
    <name evidence="2" type="ORF">SSQG_04769</name>
</gene>
<dbReference type="AlphaFoldDB" id="D9X9M1"/>
<accession>D9X9M1</accession>
<dbReference type="STRING" id="591159.SSQG_04769"/>
<keyword evidence="3" id="KW-1185">Reference proteome</keyword>
<sequence length="86" mass="8998">MPHGSTGADVRESSGKCQRGTGQAPGGLSPPARGSGRAVCNPAGMFGQGTSVSARVRHARPRGSEEQEAAEGIRRVPERKRDRTTE</sequence>
<dbReference type="EMBL" id="GG657757">
    <property type="protein sequence ID" value="EFL34251.1"/>
    <property type="molecule type" value="Genomic_DNA"/>
</dbReference>
<reference evidence="3" key="1">
    <citation type="submission" date="2009-02" db="EMBL/GenBank/DDBJ databases">
        <title>Annotation of Streptomyces viridochromogenes strain DSM 40736.</title>
        <authorList>
            <consortium name="The Broad Institute Genome Sequencing Platform"/>
            <consortium name="Broad Institute Microbial Sequencing Center"/>
            <person name="Fischbach M."/>
            <person name="Godfrey P."/>
            <person name="Ward D."/>
            <person name="Young S."/>
            <person name="Zeng Q."/>
            <person name="Koehrsen M."/>
            <person name="Alvarado L."/>
            <person name="Berlin A.M."/>
            <person name="Bochicchio J."/>
            <person name="Borenstein D."/>
            <person name="Chapman S.B."/>
            <person name="Chen Z."/>
            <person name="Engels R."/>
            <person name="Freedman E."/>
            <person name="Gellesch M."/>
            <person name="Goldberg J."/>
            <person name="Griggs A."/>
            <person name="Gujja S."/>
            <person name="Heilman E.R."/>
            <person name="Heiman D.I."/>
            <person name="Hepburn T.A."/>
            <person name="Howarth C."/>
            <person name="Jen D."/>
            <person name="Larson L."/>
            <person name="Lewis B."/>
            <person name="Mehta T."/>
            <person name="Park D."/>
            <person name="Pearson M."/>
            <person name="Richards J."/>
            <person name="Roberts A."/>
            <person name="Saif S."/>
            <person name="Shea T.D."/>
            <person name="Shenoy N."/>
            <person name="Sisk P."/>
            <person name="Stolte C."/>
            <person name="Sykes S.N."/>
            <person name="Thomson T."/>
            <person name="Walk T."/>
            <person name="White J."/>
            <person name="Yandava C."/>
            <person name="Straight P."/>
            <person name="Clardy J."/>
            <person name="Hung D."/>
            <person name="Kolter R."/>
            <person name="Mekalanos J."/>
            <person name="Walker S."/>
            <person name="Walsh C.T."/>
            <person name="Wieland-Brown L.C."/>
            <person name="Haas B."/>
            <person name="Nusbaum C."/>
            <person name="Birren B."/>
        </authorList>
    </citation>
    <scope>NUCLEOTIDE SEQUENCE [LARGE SCALE GENOMIC DNA]</scope>
    <source>
        <strain evidence="3">DSM 40736 / JCM 4977 / BCRC 1201 / Tue 494</strain>
    </source>
</reference>
<organism evidence="2 3">
    <name type="scientific">Streptomyces viridochromogenes (strain DSM 40736 / JCM 4977 / BCRC 1201 / Tue 494)</name>
    <dbReference type="NCBI Taxonomy" id="591159"/>
    <lineage>
        <taxon>Bacteria</taxon>
        <taxon>Bacillati</taxon>
        <taxon>Actinomycetota</taxon>
        <taxon>Actinomycetes</taxon>
        <taxon>Kitasatosporales</taxon>
        <taxon>Streptomycetaceae</taxon>
        <taxon>Streptomyces</taxon>
    </lineage>
</organism>
<evidence type="ECO:0000256" key="1">
    <source>
        <dbReference type="SAM" id="MobiDB-lite"/>
    </source>
</evidence>
<proteinExistence type="predicted"/>
<feature type="region of interest" description="Disordered" evidence="1">
    <location>
        <begin position="1"/>
        <end position="86"/>
    </location>
</feature>
<evidence type="ECO:0000313" key="2">
    <source>
        <dbReference type="EMBL" id="EFL34251.1"/>
    </source>
</evidence>
<dbReference type="Proteomes" id="UP000004184">
    <property type="component" value="Unassembled WGS sequence"/>
</dbReference>
<name>D9X9M1_STRVT</name>
<feature type="compositionally biased region" description="Basic and acidic residues" evidence="1">
    <location>
        <begin position="71"/>
        <end position="86"/>
    </location>
</feature>
<dbReference type="HOGENOM" id="CLU_2496699_0_0_11"/>
<evidence type="ECO:0000313" key="3">
    <source>
        <dbReference type="Proteomes" id="UP000004184"/>
    </source>
</evidence>
<protein>
    <submittedName>
        <fullName evidence="2">Predicted protein</fullName>
    </submittedName>
</protein>